<evidence type="ECO:0000313" key="3">
    <source>
        <dbReference type="Proteomes" id="UP000011761"/>
    </source>
</evidence>
<protein>
    <submittedName>
        <fullName evidence="2">Uncharacterized protein</fullName>
    </submittedName>
</protein>
<evidence type="ECO:0000313" key="2">
    <source>
        <dbReference type="EMBL" id="EMC98974.1"/>
    </source>
</evidence>
<dbReference type="AlphaFoldDB" id="M2NHZ3"/>
<name>M2NHZ3_BAUPA</name>
<sequence length="319" mass="34658">MDLSRGSSVYSTDPSRKPTYLNYRISLESNSRPGSSMASNTAKEYVESISSLSSQATGATGPQALTPIPQSPNHSRQGSYRPSYMNHANGASSVSLSSQPKDIPRKDVPTTSLVDAVDLKSAPYRSSGLLLLFFASEIHRKTMYYVEILIKQKRYSGVAIIGSHEHESPLKQLKMDLYGLVGKLGREMAVQMYTLSAPSESEVFAVVDRAMKSDGNVRSVLCGVAHENASVSAKDIVEIPGGVLADSWQRSVGYLHAVARTTIPILADQPSRSEPGSFFVLTPEDAASPVARVNQVACDETSPWIMLNELYSPSRSPRR</sequence>
<organism evidence="2 3">
    <name type="scientific">Baudoinia panamericana (strain UAMH 10762)</name>
    <name type="common">Angels' share fungus</name>
    <name type="synonym">Baudoinia compniacensis (strain UAMH 10762)</name>
    <dbReference type="NCBI Taxonomy" id="717646"/>
    <lineage>
        <taxon>Eukaryota</taxon>
        <taxon>Fungi</taxon>
        <taxon>Dikarya</taxon>
        <taxon>Ascomycota</taxon>
        <taxon>Pezizomycotina</taxon>
        <taxon>Dothideomycetes</taxon>
        <taxon>Dothideomycetidae</taxon>
        <taxon>Mycosphaerellales</taxon>
        <taxon>Teratosphaeriaceae</taxon>
        <taxon>Baudoinia</taxon>
    </lineage>
</organism>
<dbReference type="EMBL" id="KB445552">
    <property type="protein sequence ID" value="EMC98974.1"/>
    <property type="molecule type" value="Genomic_DNA"/>
</dbReference>
<dbReference type="KEGG" id="bcom:BAUCODRAFT_22281"/>
<accession>M2NHZ3</accession>
<feature type="compositionally biased region" description="Polar residues" evidence="1">
    <location>
        <begin position="71"/>
        <end position="80"/>
    </location>
</feature>
<evidence type="ECO:0000256" key="1">
    <source>
        <dbReference type="SAM" id="MobiDB-lite"/>
    </source>
</evidence>
<dbReference type="HOGENOM" id="CLU_871488_0_0_1"/>
<reference evidence="2 3" key="1">
    <citation type="journal article" date="2012" name="PLoS Pathog.">
        <title>Diverse lifestyles and strategies of plant pathogenesis encoded in the genomes of eighteen Dothideomycetes fungi.</title>
        <authorList>
            <person name="Ohm R.A."/>
            <person name="Feau N."/>
            <person name="Henrissat B."/>
            <person name="Schoch C.L."/>
            <person name="Horwitz B.A."/>
            <person name="Barry K.W."/>
            <person name="Condon B.J."/>
            <person name="Copeland A.C."/>
            <person name="Dhillon B."/>
            <person name="Glaser F."/>
            <person name="Hesse C.N."/>
            <person name="Kosti I."/>
            <person name="LaButti K."/>
            <person name="Lindquist E.A."/>
            <person name="Lucas S."/>
            <person name="Salamov A.A."/>
            <person name="Bradshaw R.E."/>
            <person name="Ciuffetti L."/>
            <person name="Hamelin R.C."/>
            <person name="Kema G.H.J."/>
            <person name="Lawrence C."/>
            <person name="Scott J.A."/>
            <person name="Spatafora J.W."/>
            <person name="Turgeon B.G."/>
            <person name="de Wit P.J.G.M."/>
            <person name="Zhong S."/>
            <person name="Goodwin S.B."/>
            <person name="Grigoriev I.V."/>
        </authorList>
    </citation>
    <scope>NUCLEOTIDE SEQUENCE [LARGE SCALE GENOMIC DNA]</scope>
    <source>
        <strain evidence="2 3">UAMH 10762</strain>
    </source>
</reference>
<gene>
    <name evidence="2" type="ORF">BAUCODRAFT_22281</name>
</gene>
<proteinExistence type="predicted"/>
<feature type="region of interest" description="Disordered" evidence="1">
    <location>
        <begin position="53"/>
        <end position="108"/>
    </location>
</feature>
<keyword evidence="3" id="KW-1185">Reference proteome</keyword>
<dbReference type="RefSeq" id="XP_007673446.1">
    <property type="nucleotide sequence ID" value="XM_007675256.1"/>
</dbReference>
<dbReference type="Proteomes" id="UP000011761">
    <property type="component" value="Unassembled WGS sequence"/>
</dbReference>
<dbReference type="GeneID" id="19109878"/>
<dbReference type="OrthoDB" id="3891008at2759"/>
<feature type="compositionally biased region" description="Polar residues" evidence="1">
    <location>
        <begin position="89"/>
        <end position="100"/>
    </location>
</feature>
<dbReference type="eggNOG" id="ENOG502RKYC">
    <property type="taxonomic scope" value="Eukaryota"/>
</dbReference>